<dbReference type="EC" id="6.2.1.3" evidence="5"/>
<evidence type="ECO:0000256" key="2">
    <source>
        <dbReference type="ARBA" id="ARBA00022598"/>
    </source>
</evidence>
<evidence type="ECO:0000313" key="5">
    <source>
        <dbReference type="EMBL" id="NYD37777.1"/>
    </source>
</evidence>
<dbReference type="InterPro" id="IPR042099">
    <property type="entry name" value="ANL_N_sf"/>
</dbReference>
<proteinExistence type="inferred from homology"/>
<accession>A0A7Y9J6U7</accession>
<dbReference type="AlphaFoldDB" id="A0A7Y9J6U7"/>
<keyword evidence="2 5" id="KW-0436">Ligase</keyword>
<evidence type="ECO:0000259" key="3">
    <source>
        <dbReference type="Pfam" id="PF00501"/>
    </source>
</evidence>
<organism evidence="5 6">
    <name type="scientific">Actinomycetospora corticicola</name>
    <dbReference type="NCBI Taxonomy" id="663602"/>
    <lineage>
        <taxon>Bacteria</taxon>
        <taxon>Bacillati</taxon>
        <taxon>Actinomycetota</taxon>
        <taxon>Actinomycetes</taxon>
        <taxon>Pseudonocardiales</taxon>
        <taxon>Pseudonocardiaceae</taxon>
        <taxon>Actinomycetospora</taxon>
    </lineage>
</organism>
<dbReference type="Gene3D" id="3.30.300.30">
    <property type="match status" value="1"/>
</dbReference>
<name>A0A7Y9J6U7_9PSEU</name>
<comment type="similarity">
    <text evidence="1">Belongs to the ATP-dependent AMP-binding enzyme family.</text>
</comment>
<sequence length="507" mass="54562">MTASTPFRLTDVVRDHARDHGDRVALTAGDTRLTYAELEDRSARVAGGLRDLGLGEGGRVVWIGKNATPFFELLFGAAAVRAAVAPLNLRLTPAELIDLTGDAEAGLVVLGPEFAGLREKMSDRKVLVVGEDYEAWVDGLTERVDPSPDLRDDDAVLQLYTSGTTGRAKGVLLSHGNFAALLSVGGHWGFDDDSVGLCAMPLFHIGGSGFALVCLSFGARVVLVADIVPDQLLDTMEHERVSNAFLVPAVLQMLCAVPGAADRDWSRLRAVAYGASPITGAVLNKVLETFDAPLFQVYGATETTGAITQLDPEDHDPDGPRAHLMRSAGKAYPWVELKIVVDGEDRGPNEIGEVYIRSSQVTAGYWRRPEETEKALTADGWLRTGDGGYLDEEGYLFLTDRIKDMIVTGAENVYPIEVENVVAQHPAVADVAVIGVPHEKWGEEVKAVVVANEGETIDPDELVAWAKERIAGFKRPRSVDVVDALPRNATGKILKKDLRAQYGGSGS</sequence>
<dbReference type="PANTHER" id="PTHR43201:SF32">
    <property type="entry name" value="2-SUCCINYLBENZOATE--COA LIGASE, CHLOROPLASTIC_PEROXISOMAL"/>
    <property type="match status" value="1"/>
</dbReference>
<comment type="caution">
    <text evidence="5">The sequence shown here is derived from an EMBL/GenBank/DDBJ whole genome shotgun (WGS) entry which is preliminary data.</text>
</comment>
<dbReference type="PANTHER" id="PTHR43201">
    <property type="entry name" value="ACYL-COA SYNTHETASE"/>
    <property type="match status" value="1"/>
</dbReference>
<dbReference type="EMBL" id="JACCBN010000001">
    <property type="protein sequence ID" value="NYD37777.1"/>
    <property type="molecule type" value="Genomic_DNA"/>
</dbReference>
<dbReference type="RefSeq" id="WP_179795309.1">
    <property type="nucleotide sequence ID" value="NZ_BAABHP010000025.1"/>
</dbReference>
<dbReference type="FunFam" id="3.30.300.30:FF:000008">
    <property type="entry name" value="2,3-dihydroxybenzoate-AMP ligase"/>
    <property type="match status" value="1"/>
</dbReference>
<evidence type="ECO:0000259" key="4">
    <source>
        <dbReference type="Pfam" id="PF13193"/>
    </source>
</evidence>
<feature type="domain" description="AMP-binding enzyme C-terminal" evidence="4">
    <location>
        <begin position="417"/>
        <end position="492"/>
    </location>
</feature>
<feature type="domain" description="AMP-dependent synthetase/ligase" evidence="3">
    <location>
        <begin position="14"/>
        <end position="366"/>
    </location>
</feature>
<dbReference type="Proteomes" id="UP000535890">
    <property type="component" value="Unassembled WGS sequence"/>
</dbReference>
<evidence type="ECO:0000256" key="1">
    <source>
        <dbReference type="ARBA" id="ARBA00006432"/>
    </source>
</evidence>
<keyword evidence="6" id="KW-1185">Reference proteome</keyword>
<reference evidence="5 6" key="1">
    <citation type="submission" date="2020-07" db="EMBL/GenBank/DDBJ databases">
        <title>Sequencing the genomes of 1000 actinobacteria strains.</title>
        <authorList>
            <person name="Klenk H.-P."/>
        </authorList>
    </citation>
    <scope>NUCLEOTIDE SEQUENCE [LARGE SCALE GENOMIC DNA]</scope>
    <source>
        <strain evidence="5 6">DSM 45772</strain>
    </source>
</reference>
<evidence type="ECO:0000313" key="6">
    <source>
        <dbReference type="Proteomes" id="UP000535890"/>
    </source>
</evidence>
<dbReference type="Gene3D" id="3.40.50.12780">
    <property type="entry name" value="N-terminal domain of ligase-like"/>
    <property type="match status" value="1"/>
</dbReference>
<gene>
    <name evidence="5" type="ORF">BJ983_003879</name>
</gene>
<dbReference type="SUPFAM" id="SSF56801">
    <property type="entry name" value="Acetyl-CoA synthetase-like"/>
    <property type="match status" value="1"/>
</dbReference>
<dbReference type="InterPro" id="IPR025110">
    <property type="entry name" value="AMP-bd_C"/>
</dbReference>
<protein>
    <submittedName>
        <fullName evidence="5">Long-chain acyl-CoA synthetase</fullName>
        <ecNumber evidence="5">6.2.1.3</ecNumber>
    </submittedName>
</protein>
<dbReference type="InterPro" id="IPR000873">
    <property type="entry name" value="AMP-dep_synth/lig_dom"/>
</dbReference>
<dbReference type="GO" id="GO:0031956">
    <property type="term" value="F:medium-chain fatty acid-CoA ligase activity"/>
    <property type="evidence" value="ECO:0007669"/>
    <property type="project" value="TreeGrafter"/>
</dbReference>
<dbReference type="Pfam" id="PF00501">
    <property type="entry name" value="AMP-binding"/>
    <property type="match status" value="1"/>
</dbReference>
<dbReference type="InterPro" id="IPR045851">
    <property type="entry name" value="AMP-bd_C_sf"/>
</dbReference>
<dbReference type="NCBIfam" id="NF004837">
    <property type="entry name" value="PRK06187.1"/>
    <property type="match status" value="1"/>
</dbReference>
<dbReference type="GO" id="GO:0004467">
    <property type="term" value="F:long-chain fatty acid-CoA ligase activity"/>
    <property type="evidence" value="ECO:0007669"/>
    <property type="project" value="UniProtKB-EC"/>
</dbReference>
<dbReference type="Pfam" id="PF13193">
    <property type="entry name" value="AMP-binding_C"/>
    <property type="match status" value="1"/>
</dbReference>